<keyword evidence="1 4" id="KW-0808">Transferase</keyword>
<evidence type="ECO:0000313" key="5">
    <source>
        <dbReference type="Proteomes" id="UP000501452"/>
    </source>
</evidence>
<dbReference type="EMBL" id="CP045119">
    <property type="protein sequence ID" value="QIN82671.1"/>
    <property type="molecule type" value="Genomic_DNA"/>
</dbReference>
<evidence type="ECO:0000259" key="3">
    <source>
        <dbReference type="PROSITE" id="PS51186"/>
    </source>
</evidence>
<reference evidence="4 5" key="1">
    <citation type="submission" date="2019-10" db="EMBL/GenBank/DDBJ databases">
        <title>Rubrobacter sp nov SCSIO 52090 isolated from a deep-sea sediment in the South China Sea.</title>
        <authorList>
            <person name="Chen R.W."/>
        </authorList>
    </citation>
    <scope>NUCLEOTIDE SEQUENCE [LARGE SCALE GENOMIC DNA]</scope>
    <source>
        <strain evidence="4 5">SCSIO 52909</strain>
    </source>
</reference>
<dbReference type="InterPro" id="IPR016181">
    <property type="entry name" value="Acyl_CoA_acyltransferase"/>
</dbReference>
<protein>
    <submittedName>
        <fullName evidence="4">GNAT family N-acetyltransferase</fullName>
    </submittedName>
</protein>
<dbReference type="PANTHER" id="PTHR43877">
    <property type="entry name" value="AMINOALKYLPHOSPHONATE N-ACETYLTRANSFERASE-RELATED-RELATED"/>
    <property type="match status" value="1"/>
</dbReference>
<accession>A0A6G8Q869</accession>
<dbReference type="SUPFAM" id="SSF55729">
    <property type="entry name" value="Acyl-CoA N-acyltransferases (Nat)"/>
    <property type="match status" value="1"/>
</dbReference>
<evidence type="ECO:0000256" key="2">
    <source>
        <dbReference type="ARBA" id="ARBA00023315"/>
    </source>
</evidence>
<organism evidence="4 5">
    <name type="scientific">Rubrobacter tropicus</name>
    <dbReference type="NCBI Taxonomy" id="2653851"/>
    <lineage>
        <taxon>Bacteria</taxon>
        <taxon>Bacillati</taxon>
        <taxon>Actinomycetota</taxon>
        <taxon>Rubrobacteria</taxon>
        <taxon>Rubrobacterales</taxon>
        <taxon>Rubrobacteraceae</taxon>
        <taxon>Rubrobacter</taxon>
    </lineage>
</organism>
<dbReference type="PROSITE" id="PS51186">
    <property type="entry name" value="GNAT"/>
    <property type="match status" value="1"/>
</dbReference>
<dbReference type="AlphaFoldDB" id="A0A6G8Q869"/>
<evidence type="ECO:0000313" key="4">
    <source>
        <dbReference type="EMBL" id="QIN82671.1"/>
    </source>
</evidence>
<keyword evidence="5" id="KW-1185">Reference proteome</keyword>
<dbReference type="CDD" id="cd04301">
    <property type="entry name" value="NAT_SF"/>
    <property type="match status" value="1"/>
</dbReference>
<sequence>MEAEQFTVRFADAKDDPAIAGLVVEGFLDKFRPIFGGRMDRSLRIMEKWVTLEHASGGVTSLVTEGYSTSELAGSVGVRTAPSREDILARGLWRSLTRNLGLPRAMWATTLLSYPRYSHTSSEAYVERLVVSPSFRRQGIARGLLSAAEDLARDSGKETVGLHVSSNNLSALRLYEAEGYREVSRQKSFLTSYFLDIREWLYLQKTL</sequence>
<dbReference type="KEGG" id="rub:GBA63_08445"/>
<dbReference type="InterPro" id="IPR000182">
    <property type="entry name" value="GNAT_dom"/>
</dbReference>
<dbReference type="RefSeq" id="WP_166175227.1">
    <property type="nucleotide sequence ID" value="NZ_CP045119.1"/>
</dbReference>
<gene>
    <name evidence="4" type="ORF">GBA63_08445</name>
</gene>
<dbReference type="GO" id="GO:0016747">
    <property type="term" value="F:acyltransferase activity, transferring groups other than amino-acyl groups"/>
    <property type="evidence" value="ECO:0007669"/>
    <property type="project" value="InterPro"/>
</dbReference>
<dbReference type="Pfam" id="PF00583">
    <property type="entry name" value="Acetyltransf_1"/>
    <property type="match status" value="1"/>
</dbReference>
<name>A0A6G8Q869_9ACTN</name>
<dbReference type="Proteomes" id="UP000501452">
    <property type="component" value="Chromosome"/>
</dbReference>
<evidence type="ECO:0000256" key="1">
    <source>
        <dbReference type="ARBA" id="ARBA00022679"/>
    </source>
</evidence>
<feature type="domain" description="N-acetyltransferase" evidence="3">
    <location>
        <begin position="62"/>
        <end position="207"/>
    </location>
</feature>
<dbReference type="InterPro" id="IPR050832">
    <property type="entry name" value="Bact_Acetyltransf"/>
</dbReference>
<keyword evidence="2" id="KW-0012">Acyltransferase</keyword>
<proteinExistence type="predicted"/>
<dbReference type="PANTHER" id="PTHR43877:SF2">
    <property type="entry name" value="AMINOALKYLPHOSPHONATE N-ACETYLTRANSFERASE-RELATED"/>
    <property type="match status" value="1"/>
</dbReference>
<dbReference type="Gene3D" id="3.40.630.30">
    <property type="match status" value="1"/>
</dbReference>